<dbReference type="STRING" id="221988.MS0824"/>
<dbReference type="HOGENOM" id="CLU_030571_5_0_6"/>
<dbReference type="EMBL" id="AE016827">
    <property type="protein sequence ID" value="AAU37431.1"/>
    <property type="molecule type" value="Genomic_DNA"/>
</dbReference>
<evidence type="ECO:0000256" key="2">
    <source>
        <dbReference type="ARBA" id="ARBA00022723"/>
    </source>
</evidence>
<dbReference type="PANTHER" id="PTHR46233">
    <property type="entry name" value="HYDROXYACYLGLUTATHIONE HYDROLASE GLOC"/>
    <property type="match status" value="1"/>
</dbReference>
<dbReference type="PANTHER" id="PTHR46233:SF3">
    <property type="entry name" value="HYDROXYACYLGLUTATHIONE HYDROLASE GLOC"/>
    <property type="match status" value="1"/>
</dbReference>
<name>Q65UC9_MANSM</name>
<proteinExistence type="predicted"/>
<dbReference type="Proteomes" id="UP000000607">
    <property type="component" value="Chromosome"/>
</dbReference>
<dbReference type="eggNOG" id="COG0491">
    <property type="taxonomic scope" value="Bacteria"/>
</dbReference>
<dbReference type="SUPFAM" id="SSF56281">
    <property type="entry name" value="Metallo-hydrolase/oxidoreductase"/>
    <property type="match status" value="1"/>
</dbReference>
<evidence type="ECO:0000256" key="3">
    <source>
        <dbReference type="ARBA" id="ARBA00022801"/>
    </source>
</evidence>
<evidence type="ECO:0000256" key="4">
    <source>
        <dbReference type="ARBA" id="ARBA00022833"/>
    </source>
</evidence>
<feature type="domain" description="Metallo-beta-lactamase" evidence="5">
    <location>
        <begin position="12"/>
        <end position="192"/>
    </location>
</feature>
<protein>
    <submittedName>
        <fullName evidence="6">GloB protein</fullName>
    </submittedName>
</protein>
<comment type="cofactor">
    <cofactor evidence="1">
        <name>Zn(2+)</name>
        <dbReference type="ChEBI" id="CHEBI:29105"/>
    </cofactor>
</comment>
<accession>Q65UC9</accession>
<keyword evidence="7" id="KW-1185">Reference proteome</keyword>
<evidence type="ECO:0000256" key="1">
    <source>
        <dbReference type="ARBA" id="ARBA00001947"/>
    </source>
</evidence>
<dbReference type="InterPro" id="IPR051453">
    <property type="entry name" value="MBL_Glyoxalase_II"/>
</dbReference>
<evidence type="ECO:0000313" key="6">
    <source>
        <dbReference type="EMBL" id="AAU37431.1"/>
    </source>
</evidence>
<dbReference type="OrthoDB" id="9802991at2"/>
<dbReference type="RefSeq" id="WP_011200003.1">
    <property type="nucleotide sequence ID" value="NC_006300.1"/>
</dbReference>
<keyword evidence="3" id="KW-0378">Hydrolase</keyword>
<evidence type="ECO:0000313" key="7">
    <source>
        <dbReference type="Proteomes" id="UP000000607"/>
    </source>
</evidence>
<dbReference type="AlphaFoldDB" id="Q65UC9"/>
<gene>
    <name evidence="6" type="primary">gloB</name>
    <name evidence="6" type="ordered locus">MS0824</name>
</gene>
<evidence type="ECO:0000259" key="5">
    <source>
        <dbReference type="SMART" id="SM00849"/>
    </source>
</evidence>
<sequence>MNIDIIPVTSFQQNCSLIWDDRKNAAIIDPGGEPKKLIEKIEENGLDLKMILLTHGHLDHIGAAPALKAHFGVDIIGPHEDDVFWFENLPQQSAQFGLFEANAFLPDMWLNRENEVLEVGSLKLEVLHLPGHTPGHVGFFEHQNIVAFTGDVLFRNSIGRTDFPGGSYDDLISSIKEKLFPLGDDWIIIPGHGPYTTIGAEKKTNPYLK</sequence>
<dbReference type="InterPro" id="IPR001279">
    <property type="entry name" value="Metallo-B-lactamas"/>
</dbReference>
<dbReference type="InterPro" id="IPR036866">
    <property type="entry name" value="RibonucZ/Hydroxyglut_hydro"/>
</dbReference>
<dbReference type="KEGG" id="msu:MS0824"/>
<keyword evidence="4" id="KW-0862">Zinc</keyword>
<reference evidence="6 7" key="1">
    <citation type="journal article" date="2004" name="Nat. Biotechnol.">
        <title>The genome sequence of the capnophilic rumen bacterium Mannheimia succiniciproducens.</title>
        <authorList>
            <person name="Hong S.H."/>
            <person name="Kim J.S."/>
            <person name="Lee S.Y."/>
            <person name="In Y.H."/>
            <person name="Choi S.S."/>
            <person name="Rih J.-K."/>
            <person name="Kim C.H."/>
            <person name="Jeong H."/>
            <person name="Hur C.G."/>
            <person name="Kim J.J."/>
        </authorList>
    </citation>
    <scope>NUCLEOTIDE SEQUENCE [LARGE SCALE GENOMIC DNA]</scope>
    <source>
        <strain evidence="7">KCTC 0769BP / MBEL55E</strain>
    </source>
</reference>
<dbReference type="Pfam" id="PF00753">
    <property type="entry name" value="Lactamase_B"/>
    <property type="match status" value="1"/>
</dbReference>
<keyword evidence="2" id="KW-0479">Metal-binding</keyword>
<dbReference type="GO" id="GO:0046872">
    <property type="term" value="F:metal ion binding"/>
    <property type="evidence" value="ECO:0007669"/>
    <property type="project" value="UniProtKB-KW"/>
</dbReference>
<dbReference type="CDD" id="cd07737">
    <property type="entry name" value="YcbL-like_MBL-fold"/>
    <property type="match status" value="1"/>
</dbReference>
<dbReference type="GO" id="GO:0016787">
    <property type="term" value="F:hydrolase activity"/>
    <property type="evidence" value="ECO:0007669"/>
    <property type="project" value="UniProtKB-KW"/>
</dbReference>
<dbReference type="SMART" id="SM00849">
    <property type="entry name" value="Lactamase_B"/>
    <property type="match status" value="1"/>
</dbReference>
<organism evidence="6 7">
    <name type="scientific">Mannheimia succiniciproducens (strain KCTC 0769BP / MBEL55E)</name>
    <dbReference type="NCBI Taxonomy" id="221988"/>
    <lineage>
        <taxon>Bacteria</taxon>
        <taxon>Pseudomonadati</taxon>
        <taxon>Pseudomonadota</taxon>
        <taxon>Gammaproteobacteria</taxon>
        <taxon>Pasteurellales</taxon>
        <taxon>Pasteurellaceae</taxon>
        <taxon>Basfia</taxon>
    </lineage>
</organism>
<dbReference type="Gene3D" id="3.60.15.10">
    <property type="entry name" value="Ribonuclease Z/Hydroxyacylglutathione hydrolase-like"/>
    <property type="match status" value="1"/>
</dbReference>